<evidence type="ECO:0000259" key="7">
    <source>
        <dbReference type="Pfam" id="PF00248"/>
    </source>
</evidence>
<dbReference type="AlphaFoldDB" id="A0A176QGF9"/>
<name>A0A176QGF9_9MICO</name>
<evidence type="ECO:0000256" key="4">
    <source>
        <dbReference type="PIRSR" id="PIRSR000097-1"/>
    </source>
</evidence>
<dbReference type="EMBL" id="LQZG01000001">
    <property type="protein sequence ID" value="OAB88905.1"/>
    <property type="molecule type" value="Genomic_DNA"/>
</dbReference>
<gene>
    <name evidence="8" type="ORF">AWH69_03820</name>
</gene>
<evidence type="ECO:0000256" key="1">
    <source>
        <dbReference type="ARBA" id="ARBA00007905"/>
    </source>
</evidence>
<evidence type="ECO:0000256" key="2">
    <source>
        <dbReference type="ARBA" id="ARBA00022857"/>
    </source>
</evidence>
<comment type="similarity">
    <text evidence="1">Belongs to the aldo/keto reductase family.</text>
</comment>
<dbReference type="SUPFAM" id="SSF51430">
    <property type="entry name" value="NAD(P)-linked oxidoreductase"/>
    <property type="match status" value="1"/>
</dbReference>
<dbReference type="PIRSF" id="PIRSF000097">
    <property type="entry name" value="AKR"/>
    <property type="match status" value="1"/>
</dbReference>
<evidence type="ECO:0000313" key="8">
    <source>
        <dbReference type="EMBL" id="OAB88905.1"/>
    </source>
</evidence>
<feature type="site" description="Lowers pKa of active site Tyr" evidence="6">
    <location>
        <position position="78"/>
    </location>
</feature>
<feature type="binding site" evidence="5">
    <location>
        <position position="109"/>
    </location>
    <ligand>
        <name>substrate</name>
    </ligand>
</feature>
<dbReference type="InterPro" id="IPR036812">
    <property type="entry name" value="NAD(P)_OxRdtase_dom_sf"/>
</dbReference>
<keyword evidence="9" id="KW-1185">Reference proteome</keyword>
<evidence type="ECO:0000256" key="6">
    <source>
        <dbReference type="PIRSR" id="PIRSR000097-3"/>
    </source>
</evidence>
<comment type="caution">
    <text evidence="8">The sequence shown here is derived from an EMBL/GenBank/DDBJ whole genome shotgun (WGS) entry which is preliminary data.</text>
</comment>
<dbReference type="GO" id="GO:0016616">
    <property type="term" value="F:oxidoreductase activity, acting on the CH-OH group of donors, NAD or NADP as acceptor"/>
    <property type="evidence" value="ECO:0007669"/>
    <property type="project" value="UniProtKB-ARBA"/>
</dbReference>
<sequence>MSVAPTRTLSTDPGTEVPVIGFGTYPLRGSEGVAAIASALEVGYRFVDTAVNYRNEREVAEAVKASGIAREDVWLQTKVPGRDHTGARRCVETSLQVMDLDYLDSVVIHWPNPSRDEYLTAWEQLVEAREAGLVRHIGVSNFTAAHLDRVVEATGVTPFANQIELHPYFPQEQMRAVDAERGILTQSWSPIARGGDLFEKQAVVAAAEAHDLTPGQVVLAWHVALGAMPLPKSADAQRQRDNLAAASVQLGEDEVAAITALGRADGRLFDADPDHHEEL</sequence>
<proteinExistence type="inferred from homology"/>
<dbReference type="InterPro" id="IPR018170">
    <property type="entry name" value="Aldo/ket_reductase_CS"/>
</dbReference>
<dbReference type="STRING" id="262209.AWH69_03820"/>
<dbReference type="FunFam" id="3.20.20.100:FF:000002">
    <property type="entry name" value="2,5-diketo-D-gluconic acid reductase A"/>
    <property type="match status" value="1"/>
</dbReference>
<keyword evidence="2" id="KW-0521">NADP</keyword>
<feature type="domain" description="NADP-dependent oxidoreductase" evidence="7">
    <location>
        <begin position="20"/>
        <end position="261"/>
    </location>
</feature>
<organism evidence="8 9">
    <name type="scientific">Janibacter melonis</name>
    <dbReference type="NCBI Taxonomy" id="262209"/>
    <lineage>
        <taxon>Bacteria</taxon>
        <taxon>Bacillati</taxon>
        <taxon>Actinomycetota</taxon>
        <taxon>Actinomycetes</taxon>
        <taxon>Micrococcales</taxon>
        <taxon>Intrasporangiaceae</taxon>
        <taxon>Janibacter</taxon>
    </lineage>
</organism>
<dbReference type="Pfam" id="PF00248">
    <property type="entry name" value="Aldo_ket_red"/>
    <property type="match status" value="1"/>
</dbReference>
<dbReference type="Proteomes" id="UP000076976">
    <property type="component" value="Unassembled WGS sequence"/>
</dbReference>
<accession>A0A176QGF9</accession>
<keyword evidence="3" id="KW-0560">Oxidoreductase</keyword>
<dbReference type="Gene3D" id="3.20.20.100">
    <property type="entry name" value="NADP-dependent oxidoreductase domain"/>
    <property type="match status" value="1"/>
</dbReference>
<dbReference type="InterPro" id="IPR020471">
    <property type="entry name" value="AKR"/>
</dbReference>
<dbReference type="PROSITE" id="PS00062">
    <property type="entry name" value="ALDOKETO_REDUCTASE_2"/>
    <property type="match status" value="1"/>
</dbReference>
<dbReference type="PRINTS" id="PR00069">
    <property type="entry name" value="ALDKETRDTASE"/>
</dbReference>
<protein>
    <submittedName>
        <fullName evidence="8">2,5-diketo-D-gluconic acid reductase</fullName>
    </submittedName>
</protein>
<feature type="active site" description="Proton donor" evidence="4">
    <location>
        <position position="53"/>
    </location>
</feature>
<dbReference type="PANTHER" id="PTHR43827:SF3">
    <property type="entry name" value="NADP-DEPENDENT OXIDOREDUCTASE DOMAIN-CONTAINING PROTEIN"/>
    <property type="match status" value="1"/>
</dbReference>
<evidence type="ECO:0000256" key="5">
    <source>
        <dbReference type="PIRSR" id="PIRSR000097-2"/>
    </source>
</evidence>
<reference evidence="8 9" key="1">
    <citation type="submission" date="2016-01" db="EMBL/GenBank/DDBJ databases">
        <title>Janibacter melonis strain CD11_4 genome sequencing and assembly.</title>
        <authorList>
            <person name="Nair G.R."/>
            <person name="Kaur G."/>
            <person name="Chander A.M."/>
            <person name="Mayilraj S."/>
        </authorList>
    </citation>
    <scope>NUCLEOTIDE SEQUENCE [LARGE SCALE GENOMIC DNA]</scope>
    <source>
        <strain evidence="8 9">CD11-4</strain>
    </source>
</reference>
<dbReference type="PANTHER" id="PTHR43827">
    <property type="entry name" value="2,5-DIKETO-D-GLUCONIC ACID REDUCTASE"/>
    <property type="match status" value="1"/>
</dbReference>
<evidence type="ECO:0000313" key="9">
    <source>
        <dbReference type="Proteomes" id="UP000076976"/>
    </source>
</evidence>
<dbReference type="RefSeq" id="WP_068271683.1">
    <property type="nucleotide sequence ID" value="NZ_LQZG01000001.1"/>
</dbReference>
<dbReference type="InterPro" id="IPR023210">
    <property type="entry name" value="NADP_OxRdtase_dom"/>
</dbReference>
<evidence type="ECO:0000256" key="3">
    <source>
        <dbReference type="ARBA" id="ARBA00023002"/>
    </source>
</evidence>